<dbReference type="AlphaFoldDB" id="A0AAD5TWV7"/>
<keyword evidence="3" id="KW-0732">Signal</keyword>
<evidence type="ECO:0000256" key="3">
    <source>
        <dbReference type="SAM" id="SignalP"/>
    </source>
</evidence>
<feature type="signal peptide" evidence="3">
    <location>
        <begin position="1"/>
        <end position="17"/>
    </location>
</feature>
<evidence type="ECO:0000313" key="4">
    <source>
        <dbReference type="EMBL" id="KAJ3203885.1"/>
    </source>
</evidence>
<evidence type="ECO:0000313" key="5">
    <source>
        <dbReference type="Proteomes" id="UP001211065"/>
    </source>
</evidence>
<keyword evidence="5" id="KW-1185">Reference proteome</keyword>
<evidence type="ECO:0000256" key="2">
    <source>
        <dbReference type="SAM" id="Phobius"/>
    </source>
</evidence>
<dbReference type="Proteomes" id="UP001211065">
    <property type="component" value="Unassembled WGS sequence"/>
</dbReference>
<feature type="transmembrane region" description="Helical" evidence="2">
    <location>
        <begin position="126"/>
        <end position="149"/>
    </location>
</feature>
<dbReference type="EMBL" id="JADGJW010001366">
    <property type="protein sequence ID" value="KAJ3203885.1"/>
    <property type="molecule type" value="Genomic_DNA"/>
</dbReference>
<reference evidence="4" key="1">
    <citation type="submission" date="2020-05" db="EMBL/GenBank/DDBJ databases">
        <title>Phylogenomic resolution of chytrid fungi.</title>
        <authorList>
            <person name="Stajich J.E."/>
            <person name="Amses K."/>
            <person name="Simmons R."/>
            <person name="Seto K."/>
            <person name="Myers J."/>
            <person name="Bonds A."/>
            <person name="Quandt C.A."/>
            <person name="Barry K."/>
            <person name="Liu P."/>
            <person name="Grigoriev I."/>
            <person name="Longcore J.E."/>
            <person name="James T.Y."/>
        </authorList>
    </citation>
    <scope>NUCLEOTIDE SEQUENCE</scope>
    <source>
        <strain evidence="4">JEL0476</strain>
    </source>
</reference>
<keyword evidence="2" id="KW-0472">Membrane</keyword>
<accession>A0AAD5TWV7</accession>
<gene>
    <name evidence="4" type="ORF">HK099_001335</name>
</gene>
<keyword evidence="2" id="KW-0812">Transmembrane</keyword>
<feature type="region of interest" description="Disordered" evidence="1">
    <location>
        <begin position="187"/>
        <end position="215"/>
    </location>
</feature>
<feature type="chain" id="PRO_5042215268" evidence="3">
    <location>
        <begin position="18"/>
        <end position="236"/>
    </location>
</feature>
<proteinExistence type="predicted"/>
<organism evidence="4 5">
    <name type="scientific">Clydaea vesicula</name>
    <dbReference type="NCBI Taxonomy" id="447962"/>
    <lineage>
        <taxon>Eukaryota</taxon>
        <taxon>Fungi</taxon>
        <taxon>Fungi incertae sedis</taxon>
        <taxon>Chytridiomycota</taxon>
        <taxon>Chytridiomycota incertae sedis</taxon>
        <taxon>Chytridiomycetes</taxon>
        <taxon>Lobulomycetales</taxon>
        <taxon>Lobulomycetaceae</taxon>
        <taxon>Clydaea</taxon>
    </lineage>
</organism>
<keyword evidence="2" id="KW-1133">Transmembrane helix</keyword>
<evidence type="ECO:0000256" key="1">
    <source>
        <dbReference type="SAM" id="MobiDB-lite"/>
    </source>
</evidence>
<protein>
    <submittedName>
        <fullName evidence="4">Uncharacterized protein</fullName>
    </submittedName>
</protein>
<sequence>MFKKPLYLLYLLQVAAAQNEHQRDVRQSQSTLIQSSKSISSTLQSQFSFPDISSALSHLDSVFNPTSTTSSFSTSIIPISSSTLVITTTNLFHIPTISKPETATLSPTFSVSSSINANNKPYQFNLVLILIIGGIVLGLAILIALILFLRKKYNVQQKELYCTESDGSISRTQSIRVHSSNPTKAFSVYEENSNKDGSSKSGGSLRRHTVKSSNSEGILDEWTKSIEEDEKKLIDK</sequence>
<comment type="caution">
    <text evidence="4">The sequence shown here is derived from an EMBL/GenBank/DDBJ whole genome shotgun (WGS) entry which is preliminary data.</text>
</comment>
<name>A0AAD5TWV7_9FUNG</name>